<dbReference type="InterPro" id="IPR036291">
    <property type="entry name" value="NAD(P)-bd_dom_sf"/>
</dbReference>
<feature type="domain" description="Gfo/Idh/MocA-like oxidoreductase N-terminal" evidence="1">
    <location>
        <begin position="2"/>
        <end position="120"/>
    </location>
</feature>
<dbReference type="RefSeq" id="WP_315606725.1">
    <property type="nucleotide sequence ID" value="NZ_CP130318.1"/>
</dbReference>
<dbReference type="AlphaFoldDB" id="A0AA96LJ31"/>
<dbReference type="InterPro" id="IPR055170">
    <property type="entry name" value="GFO_IDH_MocA-like_dom"/>
</dbReference>
<dbReference type="Gene3D" id="3.30.360.10">
    <property type="entry name" value="Dihydrodipicolinate Reductase, domain 2"/>
    <property type="match status" value="1"/>
</dbReference>
<organism evidence="3 4">
    <name type="scientific">Paenibacillus aurantius</name>
    <dbReference type="NCBI Taxonomy" id="2918900"/>
    <lineage>
        <taxon>Bacteria</taxon>
        <taxon>Bacillati</taxon>
        <taxon>Bacillota</taxon>
        <taxon>Bacilli</taxon>
        <taxon>Bacillales</taxon>
        <taxon>Paenibacillaceae</taxon>
        <taxon>Paenibacillus</taxon>
    </lineage>
</organism>
<evidence type="ECO:0000259" key="1">
    <source>
        <dbReference type="Pfam" id="PF01408"/>
    </source>
</evidence>
<dbReference type="SUPFAM" id="SSF55347">
    <property type="entry name" value="Glyceraldehyde-3-phosphate dehydrogenase-like, C-terminal domain"/>
    <property type="match status" value="1"/>
</dbReference>
<evidence type="ECO:0000313" key="3">
    <source>
        <dbReference type="EMBL" id="WNQ12946.1"/>
    </source>
</evidence>
<dbReference type="Proteomes" id="UP001305702">
    <property type="component" value="Chromosome"/>
</dbReference>
<keyword evidence="4" id="KW-1185">Reference proteome</keyword>
<dbReference type="PANTHER" id="PTHR43249:SF1">
    <property type="entry name" value="D-GLUCOSIDE 3-DEHYDROGENASE"/>
    <property type="match status" value="1"/>
</dbReference>
<evidence type="ECO:0000313" key="4">
    <source>
        <dbReference type="Proteomes" id="UP001305702"/>
    </source>
</evidence>
<dbReference type="PANTHER" id="PTHR43249">
    <property type="entry name" value="UDP-N-ACETYL-2-AMINO-2-DEOXY-D-GLUCURONATE OXIDASE"/>
    <property type="match status" value="1"/>
</dbReference>
<gene>
    <name evidence="3" type="ORF">MJA45_07930</name>
</gene>
<feature type="domain" description="GFO/IDH/MocA-like oxidoreductase" evidence="2">
    <location>
        <begin position="129"/>
        <end position="243"/>
    </location>
</feature>
<dbReference type="SUPFAM" id="SSF51735">
    <property type="entry name" value="NAD(P)-binding Rossmann-fold domains"/>
    <property type="match status" value="1"/>
</dbReference>
<name>A0AA96LJ31_9BACL</name>
<dbReference type="Gene3D" id="3.40.50.720">
    <property type="entry name" value="NAD(P)-binding Rossmann-like Domain"/>
    <property type="match status" value="1"/>
</dbReference>
<protein>
    <submittedName>
        <fullName evidence="3">Gfo/Idh/MocA family oxidoreductase</fullName>
    </submittedName>
</protein>
<accession>A0AA96LJ31</accession>
<dbReference type="KEGG" id="paun:MJA45_07930"/>
<evidence type="ECO:0000259" key="2">
    <source>
        <dbReference type="Pfam" id="PF22725"/>
    </source>
</evidence>
<dbReference type="InterPro" id="IPR052515">
    <property type="entry name" value="Gfo/Idh/MocA_Oxidoreductase"/>
</dbReference>
<dbReference type="EMBL" id="CP130318">
    <property type="protein sequence ID" value="WNQ12946.1"/>
    <property type="molecule type" value="Genomic_DNA"/>
</dbReference>
<dbReference type="Pfam" id="PF22725">
    <property type="entry name" value="GFO_IDH_MocA_C3"/>
    <property type="match status" value="1"/>
</dbReference>
<dbReference type="InterPro" id="IPR000683">
    <property type="entry name" value="Gfo/Idh/MocA-like_OxRdtase_N"/>
</dbReference>
<reference evidence="3 4" key="1">
    <citation type="submission" date="2022-02" db="EMBL/GenBank/DDBJ databases">
        <title>Paenibacillus sp. MBLB1776 Whole Genome Shotgun Sequencing.</title>
        <authorList>
            <person name="Hwang C.Y."/>
            <person name="Cho E.-S."/>
            <person name="Seo M.-J."/>
        </authorList>
    </citation>
    <scope>NUCLEOTIDE SEQUENCE [LARGE SCALE GENOMIC DNA]</scope>
    <source>
        <strain evidence="3 4">MBLB1776</strain>
    </source>
</reference>
<dbReference type="Pfam" id="PF01408">
    <property type="entry name" value="GFO_IDH_MocA"/>
    <property type="match status" value="1"/>
</dbReference>
<sequence>MVRIAIVGTGWQGQGLMSSLKAIEGMELVGACDLNADMLAKVVTKFSVPGYADYGRMLDETKPDGVLICTHPQHRYELVKEAAMRGIPCFIEKPPARDLEGARRISDVLEEYGVMNSVGFMYRYSTALQKAKELIAGRRVALVRSCMLDGLAIRPDSPRWFFDKERSGGPVFDQAIHMLDLSRYLFGDIEAAAGFQGNRTVPKGEDFTVEDSASLTLRYRNGIMQSHTHSWAYNGFRMQLELVSDELDLMLDLGKGTLTGTAGGEPVAYESQDALYRLELEAFGRAIREGNPAWIRSTYADSVRSLAVALSAVQALENGQVAYVEEE</sequence>
<proteinExistence type="predicted"/>
<dbReference type="GO" id="GO:0000166">
    <property type="term" value="F:nucleotide binding"/>
    <property type="evidence" value="ECO:0007669"/>
    <property type="project" value="InterPro"/>
</dbReference>